<dbReference type="Gene3D" id="3.40.50.1000">
    <property type="entry name" value="HAD superfamily/HAD-like"/>
    <property type="match status" value="1"/>
</dbReference>
<comment type="catalytic activity">
    <reaction evidence="14">
        <text>Cu(+)(in) + ATP + H2O = Cu(+)(out) + ADP + phosphate + H(+)</text>
        <dbReference type="Rhea" id="RHEA:25792"/>
        <dbReference type="ChEBI" id="CHEBI:15377"/>
        <dbReference type="ChEBI" id="CHEBI:15378"/>
        <dbReference type="ChEBI" id="CHEBI:30616"/>
        <dbReference type="ChEBI" id="CHEBI:43474"/>
        <dbReference type="ChEBI" id="CHEBI:49552"/>
        <dbReference type="ChEBI" id="CHEBI:456216"/>
        <dbReference type="EC" id="7.2.2.8"/>
    </reaction>
</comment>
<keyword evidence="8 15" id="KW-0067">ATP-binding</keyword>
<keyword evidence="4 15" id="KW-0812">Transmembrane</keyword>
<dbReference type="SFLD" id="SFLDG00002">
    <property type="entry name" value="C1.7:_P-type_atpase_like"/>
    <property type="match status" value="1"/>
</dbReference>
<dbReference type="PANTHER" id="PTHR43520">
    <property type="entry name" value="ATP7, ISOFORM B"/>
    <property type="match status" value="1"/>
</dbReference>
<gene>
    <name evidence="17" type="primary">cadA</name>
    <name evidence="17" type="ORF">GU336_08140</name>
</gene>
<dbReference type="NCBIfam" id="TIGR01494">
    <property type="entry name" value="ATPase_P-type"/>
    <property type="match status" value="1"/>
</dbReference>
<keyword evidence="11" id="KW-0186">Copper</keyword>
<dbReference type="PRINTS" id="PR00119">
    <property type="entry name" value="CATATPASE"/>
</dbReference>
<dbReference type="Pfam" id="PF00122">
    <property type="entry name" value="E1-E2_ATPase"/>
    <property type="match status" value="1"/>
</dbReference>
<dbReference type="Proteomes" id="UP000501945">
    <property type="component" value="Chromosome"/>
</dbReference>
<keyword evidence="12" id="KW-0813">Transport</keyword>
<evidence type="ECO:0000256" key="15">
    <source>
        <dbReference type="RuleBase" id="RU362081"/>
    </source>
</evidence>
<dbReference type="SUPFAM" id="SSF81653">
    <property type="entry name" value="Calcium ATPase, transduction domain A"/>
    <property type="match status" value="1"/>
</dbReference>
<evidence type="ECO:0000256" key="11">
    <source>
        <dbReference type="ARBA" id="ARBA00023008"/>
    </source>
</evidence>
<dbReference type="InterPro" id="IPR027256">
    <property type="entry name" value="P-typ_ATPase_IB"/>
</dbReference>
<feature type="domain" description="P-type ATPase A" evidence="16">
    <location>
        <begin position="195"/>
        <end position="296"/>
    </location>
</feature>
<feature type="transmembrane region" description="Helical" evidence="15">
    <location>
        <begin position="61"/>
        <end position="83"/>
    </location>
</feature>
<dbReference type="PANTHER" id="PTHR43520:SF8">
    <property type="entry name" value="P-TYPE CU(+) TRANSPORTER"/>
    <property type="match status" value="1"/>
</dbReference>
<dbReference type="InterPro" id="IPR023298">
    <property type="entry name" value="ATPase_P-typ_TM_dom_sf"/>
</dbReference>
<evidence type="ECO:0000256" key="4">
    <source>
        <dbReference type="ARBA" id="ARBA00022692"/>
    </source>
</evidence>
<dbReference type="SUPFAM" id="SSF56784">
    <property type="entry name" value="HAD-like"/>
    <property type="match status" value="1"/>
</dbReference>
<name>A0A6H0UEU9_9LACT</name>
<keyword evidence="13 15" id="KW-0472">Membrane</keyword>
<dbReference type="SUPFAM" id="SSF81665">
    <property type="entry name" value="Calcium ATPase, transmembrane domain M"/>
    <property type="match status" value="1"/>
</dbReference>
<feature type="transmembrane region" description="Helical" evidence="15">
    <location>
        <begin position="683"/>
        <end position="702"/>
    </location>
</feature>
<keyword evidence="5 15" id="KW-0479">Metal-binding</keyword>
<dbReference type="InterPro" id="IPR018303">
    <property type="entry name" value="ATPase_P-typ_P_site"/>
</dbReference>
<evidence type="ECO:0000259" key="16">
    <source>
        <dbReference type="Pfam" id="PF00122"/>
    </source>
</evidence>
<feature type="transmembrane region" description="Helical" evidence="15">
    <location>
        <begin position="161"/>
        <end position="178"/>
    </location>
</feature>
<dbReference type="EC" id="7.2.2.8" evidence="3"/>
<evidence type="ECO:0000256" key="8">
    <source>
        <dbReference type="ARBA" id="ARBA00022840"/>
    </source>
</evidence>
<feature type="transmembrane region" description="Helical" evidence="15">
    <location>
        <begin position="347"/>
        <end position="367"/>
    </location>
</feature>
<keyword evidence="15" id="KW-1003">Cell membrane</keyword>
<dbReference type="PROSITE" id="PS00154">
    <property type="entry name" value="ATPASE_E1_E2"/>
    <property type="match status" value="1"/>
</dbReference>
<keyword evidence="6 15" id="KW-0547">Nucleotide-binding</keyword>
<dbReference type="SFLD" id="SFLDS00003">
    <property type="entry name" value="Haloacid_Dehalogenase"/>
    <property type="match status" value="1"/>
</dbReference>
<dbReference type="CDD" id="cd07552">
    <property type="entry name" value="P-type_ATPase_Cu-like"/>
    <property type="match status" value="1"/>
</dbReference>
<dbReference type="Pfam" id="PF00702">
    <property type="entry name" value="Hydrolase"/>
    <property type="match status" value="1"/>
</dbReference>
<dbReference type="InterPro" id="IPR008250">
    <property type="entry name" value="ATPase_P-typ_transduc_dom_A_sf"/>
</dbReference>
<proteinExistence type="inferred from homology"/>
<evidence type="ECO:0000313" key="17">
    <source>
        <dbReference type="EMBL" id="QIW54108.1"/>
    </source>
</evidence>
<dbReference type="GO" id="GO:0005886">
    <property type="term" value="C:plasma membrane"/>
    <property type="evidence" value="ECO:0007669"/>
    <property type="project" value="UniProtKB-SubCell"/>
</dbReference>
<evidence type="ECO:0000256" key="1">
    <source>
        <dbReference type="ARBA" id="ARBA00004651"/>
    </source>
</evidence>
<dbReference type="EMBL" id="CP047616">
    <property type="protein sequence ID" value="QIW54108.1"/>
    <property type="molecule type" value="Genomic_DNA"/>
</dbReference>
<feature type="transmembrane region" description="Helical" evidence="15">
    <location>
        <begin position="95"/>
        <end position="113"/>
    </location>
</feature>
<protein>
    <recommendedName>
        <fullName evidence="3">P-type Cu(+) transporter</fullName>
        <ecNumber evidence="3">7.2.2.8</ecNumber>
    </recommendedName>
</protein>
<keyword evidence="12" id="KW-0406">Ion transport</keyword>
<dbReference type="RefSeq" id="WP_425352822.1">
    <property type="nucleotide sequence ID" value="NZ_CP047616.1"/>
</dbReference>
<evidence type="ECO:0000256" key="10">
    <source>
        <dbReference type="ARBA" id="ARBA00022989"/>
    </source>
</evidence>
<dbReference type="Gene3D" id="2.70.150.10">
    <property type="entry name" value="Calcium-transporting ATPase, cytoplasmic transduction domain A"/>
    <property type="match status" value="1"/>
</dbReference>
<dbReference type="InterPro" id="IPR023299">
    <property type="entry name" value="ATPase_P-typ_cyto_dom_N"/>
</dbReference>
<dbReference type="InterPro" id="IPR044492">
    <property type="entry name" value="P_typ_ATPase_HD_dom"/>
</dbReference>
<dbReference type="InterPro" id="IPR036412">
    <property type="entry name" value="HAD-like_sf"/>
</dbReference>
<dbReference type="SFLD" id="SFLDF00027">
    <property type="entry name" value="p-type_atpase"/>
    <property type="match status" value="1"/>
</dbReference>
<accession>A0A6H0UEU9</accession>
<evidence type="ECO:0000313" key="18">
    <source>
        <dbReference type="Proteomes" id="UP000501945"/>
    </source>
</evidence>
<dbReference type="NCBIfam" id="TIGR01511">
    <property type="entry name" value="ATPase-IB1_Cu"/>
    <property type="match status" value="1"/>
</dbReference>
<sequence length="705" mass="76398">MSNQENHVHTDKHQHHMNSHDHMVNEDHSEHMHHQTEMTHNAHANHGESMDHSMHMGNLKVTFIVSLLLSIPIILLSPMMGINLPFQITFPGSDWLVLIFASILFIYGGRPFLKGAKMELEMRNPAMMTLISLGISVAFFYSVYAFIMNNVIKSQTHVMDFFWELATLIVIMLLGHWIEMNAVSRAGDALQKMAELLPSTALVLDASGNTKEVALKDVQVGEKVLVKSGEKIPADGKIIEGKTNVNEAMVTGESKDIQKNINDSVIGGSVNGSGTITVEITGTGESGYLSQVMALVSNAQKDKSRVESLSDKVAKLLFYVALCVGIGAFIIWLFLTGDLNIALERMVTVLIIACPHALGLAIPLVTARSTSLGAKNGLLIKNRQALEVSKKVDVVMMDKTGTLTEGNFAVTNYQTFSPKVSKEQVLTLMAALEQNSSHPLSVGILKKIDELRLTIPKAVEITNLPGIGIAGQVNGEDIKIVSISYLNKHHISYDKKLFEALSNQGNSISFLLVAEQNVGLVAQGDQIKPESKMMIEKLKAKGIQPVMLTGDNQQVASVVAKQLGIEDVHAELMPDEKEAIVKYYKEQGLVVMMVGDGINDAPSLARANIGVAIGAGTDVAIESADVILVKSNPSDILHFLSLAKNTQSKMVQNLWWGAGYNIVAIPLAAGVLANWGIILSPAIGAILMSFSAVIVAINAMLLRVD</sequence>
<dbReference type="FunFam" id="2.70.150.10:FF:000002">
    <property type="entry name" value="Copper-transporting ATPase 1, putative"/>
    <property type="match status" value="1"/>
</dbReference>
<dbReference type="GO" id="GO:0016887">
    <property type="term" value="F:ATP hydrolysis activity"/>
    <property type="evidence" value="ECO:0007669"/>
    <property type="project" value="InterPro"/>
</dbReference>
<dbReference type="InterPro" id="IPR001757">
    <property type="entry name" value="P_typ_ATPase"/>
</dbReference>
<dbReference type="GO" id="GO:0043682">
    <property type="term" value="F:P-type divalent copper transporter activity"/>
    <property type="evidence" value="ECO:0007669"/>
    <property type="project" value="TreeGrafter"/>
</dbReference>
<dbReference type="GO" id="GO:0055070">
    <property type="term" value="P:copper ion homeostasis"/>
    <property type="evidence" value="ECO:0007669"/>
    <property type="project" value="TreeGrafter"/>
</dbReference>
<dbReference type="NCBIfam" id="TIGR01525">
    <property type="entry name" value="ATPase-IB_hvy"/>
    <property type="match status" value="1"/>
</dbReference>
<dbReference type="NCBIfam" id="TIGR01512">
    <property type="entry name" value="ATPase-IB2_Cd"/>
    <property type="match status" value="1"/>
</dbReference>
<evidence type="ECO:0000256" key="6">
    <source>
        <dbReference type="ARBA" id="ARBA00022741"/>
    </source>
</evidence>
<dbReference type="PRINTS" id="PR00943">
    <property type="entry name" value="CUATPASE"/>
</dbReference>
<comment type="similarity">
    <text evidence="2 15">Belongs to the cation transport ATPase (P-type) (TC 3.A.3) family. Type IB subfamily.</text>
</comment>
<evidence type="ECO:0000256" key="5">
    <source>
        <dbReference type="ARBA" id="ARBA00022723"/>
    </source>
</evidence>
<evidence type="ECO:0000256" key="13">
    <source>
        <dbReference type="ARBA" id="ARBA00023136"/>
    </source>
</evidence>
<dbReference type="Gene3D" id="3.40.1110.10">
    <property type="entry name" value="Calcium-transporting ATPase, cytoplasmic domain N"/>
    <property type="match status" value="1"/>
</dbReference>
<feature type="transmembrane region" description="Helical" evidence="15">
    <location>
        <begin position="654"/>
        <end position="677"/>
    </location>
</feature>
<feature type="transmembrane region" description="Helical" evidence="15">
    <location>
        <begin position="125"/>
        <end position="149"/>
    </location>
</feature>
<keyword evidence="17" id="KW-0378">Hydrolase</keyword>
<dbReference type="InterPro" id="IPR059000">
    <property type="entry name" value="ATPase_P-type_domA"/>
</dbReference>
<evidence type="ECO:0000256" key="7">
    <source>
        <dbReference type="ARBA" id="ARBA00022796"/>
    </source>
</evidence>
<evidence type="ECO:0000256" key="2">
    <source>
        <dbReference type="ARBA" id="ARBA00006024"/>
    </source>
</evidence>
<evidence type="ECO:0000256" key="14">
    <source>
        <dbReference type="ARBA" id="ARBA00049289"/>
    </source>
</evidence>
<evidence type="ECO:0000256" key="12">
    <source>
        <dbReference type="ARBA" id="ARBA00023065"/>
    </source>
</evidence>
<organism evidence="17 18">
    <name type="scientific">Pseudolactococcus raffinolactis</name>
    <dbReference type="NCBI Taxonomy" id="1366"/>
    <lineage>
        <taxon>Bacteria</taxon>
        <taxon>Bacillati</taxon>
        <taxon>Bacillota</taxon>
        <taxon>Bacilli</taxon>
        <taxon>Lactobacillales</taxon>
        <taxon>Streptococcaceae</taxon>
        <taxon>Pseudolactococcus</taxon>
    </lineage>
</organism>
<keyword evidence="10 15" id="KW-1133">Transmembrane helix</keyword>
<dbReference type="InterPro" id="IPR023214">
    <property type="entry name" value="HAD_sf"/>
</dbReference>
<feature type="transmembrane region" description="Helical" evidence="15">
    <location>
        <begin position="316"/>
        <end position="335"/>
    </location>
</feature>
<keyword evidence="9" id="KW-1278">Translocase</keyword>
<evidence type="ECO:0000256" key="3">
    <source>
        <dbReference type="ARBA" id="ARBA00012517"/>
    </source>
</evidence>
<comment type="subcellular location">
    <subcellularLocation>
        <location evidence="1">Cell membrane</location>
        <topology evidence="1">Multi-pass membrane protein</topology>
    </subcellularLocation>
</comment>
<dbReference type="GO" id="GO:0140581">
    <property type="term" value="F:P-type monovalent copper transporter activity"/>
    <property type="evidence" value="ECO:0007669"/>
    <property type="project" value="UniProtKB-EC"/>
</dbReference>
<dbReference type="AlphaFoldDB" id="A0A6H0UEU9"/>
<dbReference type="GO" id="GO:0005524">
    <property type="term" value="F:ATP binding"/>
    <property type="evidence" value="ECO:0007669"/>
    <property type="project" value="UniProtKB-UniRule"/>
</dbReference>
<reference evidence="17 18" key="1">
    <citation type="submission" date="2019-12" db="EMBL/GenBank/DDBJ databases">
        <title>Whole genome sequences of Lactococcus raffinolactis strains isolated from sewage.</title>
        <authorList>
            <person name="Ybazeta G."/>
            <person name="Ross M."/>
            <person name="Brabant-Kirwan D."/>
            <person name="Saleh M."/>
            <person name="Dillon J.A."/>
            <person name="Splinter K."/>
            <person name="Nokhbeh R."/>
        </authorList>
    </citation>
    <scope>NUCLEOTIDE SEQUENCE [LARGE SCALE GENOMIC DNA]</scope>
    <source>
        <strain evidence="17 18">Lr_19_5</strain>
    </source>
</reference>
<keyword evidence="7" id="KW-0187">Copper transport</keyword>
<evidence type="ECO:0000256" key="9">
    <source>
        <dbReference type="ARBA" id="ARBA00022967"/>
    </source>
</evidence>
<dbReference type="GO" id="GO:0005507">
    <property type="term" value="F:copper ion binding"/>
    <property type="evidence" value="ECO:0007669"/>
    <property type="project" value="TreeGrafter"/>
</dbReference>